<evidence type="ECO:0000256" key="4">
    <source>
        <dbReference type="ARBA" id="ARBA00023172"/>
    </source>
</evidence>
<gene>
    <name evidence="6" type="ORF">PPGU16_70410</name>
</gene>
<proteinExistence type="inferred from homology"/>
<dbReference type="PROSITE" id="PS51898">
    <property type="entry name" value="TYR_RECOMBINASE"/>
    <property type="match status" value="1"/>
</dbReference>
<geneLocation type="plasmid" evidence="6 7">
    <name>PPGU16_p1</name>
</geneLocation>
<keyword evidence="3" id="KW-0238">DNA-binding</keyword>
<dbReference type="InterPro" id="IPR010998">
    <property type="entry name" value="Integrase_recombinase_N"/>
</dbReference>
<dbReference type="Gene3D" id="1.10.443.10">
    <property type="entry name" value="Intergrase catalytic core"/>
    <property type="match status" value="1"/>
</dbReference>
<organism evidence="6 7">
    <name type="scientific">Paraburkholderia largidicola</name>
    <dbReference type="NCBI Taxonomy" id="3014751"/>
    <lineage>
        <taxon>Bacteria</taxon>
        <taxon>Pseudomonadati</taxon>
        <taxon>Pseudomonadota</taxon>
        <taxon>Betaproteobacteria</taxon>
        <taxon>Burkholderiales</taxon>
        <taxon>Burkholderiaceae</taxon>
        <taxon>Paraburkholderia</taxon>
    </lineage>
</organism>
<dbReference type="CDD" id="cd00796">
    <property type="entry name" value="INT_Rci_Hp1_C"/>
    <property type="match status" value="1"/>
</dbReference>
<dbReference type="EMBL" id="AP023176">
    <property type="protein sequence ID" value="BCF93974.1"/>
    <property type="molecule type" value="Genomic_DNA"/>
</dbReference>
<dbReference type="Proteomes" id="UP000510888">
    <property type="component" value="Plasmid PPGU16_p1"/>
</dbReference>
<dbReference type="KEGG" id="plad:PPGU16_70410"/>
<evidence type="ECO:0000256" key="2">
    <source>
        <dbReference type="ARBA" id="ARBA00022908"/>
    </source>
</evidence>
<name>A0A7I8BZ27_9BURK</name>
<dbReference type="InterPro" id="IPR038488">
    <property type="entry name" value="Integrase_DNA-bd_sf"/>
</dbReference>
<dbReference type="InterPro" id="IPR002104">
    <property type="entry name" value="Integrase_catalytic"/>
</dbReference>
<dbReference type="GO" id="GO:0006310">
    <property type="term" value="P:DNA recombination"/>
    <property type="evidence" value="ECO:0007669"/>
    <property type="project" value="UniProtKB-KW"/>
</dbReference>
<sequence length="445" mass="50094">MARVTINRDYLLGVEGNGKLRYIPDEKLRGFCIKVSPTGSVAFYYRWDKPRTADGKRQQGSKFIANWPGTEPGKARDMAAKFAATVEHSTDDNRTILAKRDQRAKEADRAKVVPTLGEYLADTYGPFVKAERATGARIIADIQKTFSSWLDRPLDQITIKEISDWKTAELSRVLRPAANGLPEKRVKPATMNGKLNKLKGLFSHAFENIVISTNPAENVTKTDEGPERVRWLHWDEAQRLHQALDERETQLWVERERINTDPRHGSVSATHATFADCVKPAVLFALNSGLRRKEQLSLLWTDIDMYGREITVRTSKTKRSRVVPINDELFAVLTAWRAQCFGGSVYPLLVFPSTTGDAQREVKAFDDVRRAAKIHNFRWHDLRHTFATWAVAGGAPLDVVSRWLGHSRIEQTMRYAHRSPEFAARAINAVSLGHVAANGVALKAA</sequence>
<dbReference type="SUPFAM" id="SSF56349">
    <property type="entry name" value="DNA breaking-rejoining enzymes"/>
    <property type="match status" value="1"/>
</dbReference>
<dbReference type="RefSeq" id="WP_180725517.1">
    <property type="nucleotide sequence ID" value="NZ_AP023176.1"/>
</dbReference>
<dbReference type="GO" id="GO:0003677">
    <property type="term" value="F:DNA binding"/>
    <property type="evidence" value="ECO:0007669"/>
    <property type="project" value="UniProtKB-KW"/>
</dbReference>
<protein>
    <submittedName>
        <fullName evidence="6">Recombinase</fullName>
    </submittedName>
</protein>
<reference evidence="6 7" key="1">
    <citation type="journal article" date="2020" name="Genes (Basel)">
        <title>Genomic Comparison of Insect Gut Symbionts from Divergent Burkholderia Subclades.</title>
        <authorList>
            <person name="Takeshita K."/>
            <person name="Kikuchi Y."/>
        </authorList>
    </citation>
    <scope>NUCLEOTIDE SEQUENCE [LARGE SCALE GENOMIC DNA]</scope>
    <source>
        <strain evidence="6 7">PGU16</strain>
        <plasmid evidence="6 7">PPGU16_p1</plasmid>
    </source>
</reference>
<evidence type="ECO:0000256" key="3">
    <source>
        <dbReference type="ARBA" id="ARBA00023125"/>
    </source>
</evidence>
<dbReference type="InterPro" id="IPR011010">
    <property type="entry name" value="DNA_brk_join_enz"/>
</dbReference>
<dbReference type="InterPro" id="IPR050090">
    <property type="entry name" value="Tyrosine_recombinase_XerCD"/>
</dbReference>
<keyword evidence="4" id="KW-0233">DNA recombination</keyword>
<dbReference type="Gene3D" id="1.10.150.130">
    <property type="match status" value="1"/>
</dbReference>
<accession>A0A7I8BZ27</accession>
<keyword evidence="6" id="KW-0614">Plasmid</keyword>
<evidence type="ECO:0000259" key="5">
    <source>
        <dbReference type="PROSITE" id="PS51898"/>
    </source>
</evidence>
<keyword evidence="7" id="KW-1185">Reference proteome</keyword>
<evidence type="ECO:0000313" key="6">
    <source>
        <dbReference type="EMBL" id="BCF93974.1"/>
    </source>
</evidence>
<dbReference type="PANTHER" id="PTHR30349">
    <property type="entry name" value="PHAGE INTEGRASE-RELATED"/>
    <property type="match status" value="1"/>
</dbReference>
<evidence type="ECO:0000313" key="7">
    <source>
        <dbReference type="Proteomes" id="UP000510888"/>
    </source>
</evidence>
<dbReference type="InterPro" id="IPR013762">
    <property type="entry name" value="Integrase-like_cat_sf"/>
</dbReference>
<comment type="similarity">
    <text evidence="1">Belongs to the 'phage' integrase family.</text>
</comment>
<feature type="domain" description="Tyr recombinase" evidence="5">
    <location>
        <begin position="260"/>
        <end position="428"/>
    </location>
</feature>
<keyword evidence="2" id="KW-0229">DNA integration</keyword>
<dbReference type="PANTHER" id="PTHR30349:SF64">
    <property type="entry name" value="PROPHAGE INTEGRASE INTD-RELATED"/>
    <property type="match status" value="1"/>
</dbReference>
<evidence type="ECO:0000256" key="1">
    <source>
        <dbReference type="ARBA" id="ARBA00008857"/>
    </source>
</evidence>
<dbReference type="Gene3D" id="3.30.160.390">
    <property type="entry name" value="Integrase, DNA-binding domain"/>
    <property type="match status" value="1"/>
</dbReference>
<dbReference type="Pfam" id="PF00589">
    <property type="entry name" value="Phage_integrase"/>
    <property type="match status" value="1"/>
</dbReference>
<dbReference type="AlphaFoldDB" id="A0A7I8BZ27"/>
<dbReference type="GO" id="GO:0015074">
    <property type="term" value="P:DNA integration"/>
    <property type="evidence" value="ECO:0007669"/>
    <property type="project" value="UniProtKB-KW"/>
</dbReference>